<name>A0A4Y2BUF1_ARAVE</name>
<evidence type="ECO:0000313" key="3">
    <source>
        <dbReference type="Proteomes" id="UP000499080"/>
    </source>
</evidence>
<reference evidence="2 3" key="1">
    <citation type="journal article" date="2019" name="Sci. Rep.">
        <title>Orb-weaving spider Araneus ventricosus genome elucidates the spidroin gene catalogue.</title>
        <authorList>
            <person name="Kono N."/>
            <person name="Nakamura H."/>
            <person name="Ohtoshi R."/>
            <person name="Moran D.A.P."/>
            <person name="Shinohara A."/>
            <person name="Yoshida Y."/>
            <person name="Fujiwara M."/>
            <person name="Mori M."/>
            <person name="Tomita M."/>
            <person name="Arakawa K."/>
        </authorList>
    </citation>
    <scope>NUCLEOTIDE SEQUENCE [LARGE SCALE GENOMIC DNA]</scope>
</reference>
<keyword evidence="3" id="KW-1185">Reference proteome</keyword>
<feature type="region of interest" description="Disordered" evidence="1">
    <location>
        <begin position="52"/>
        <end position="78"/>
    </location>
</feature>
<evidence type="ECO:0000313" key="2">
    <source>
        <dbReference type="EMBL" id="GBL95891.1"/>
    </source>
</evidence>
<dbReference type="Proteomes" id="UP000499080">
    <property type="component" value="Unassembled WGS sequence"/>
</dbReference>
<accession>A0A4Y2BUF1</accession>
<organism evidence="2 3">
    <name type="scientific">Araneus ventricosus</name>
    <name type="common">Orbweaver spider</name>
    <name type="synonym">Epeira ventricosa</name>
    <dbReference type="NCBI Taxonomy" id="182803"/>
    <lineage>
        <taxon>Eukaryota</taxon>
        <taxon>Metazoa</taxon>
        <taxon>Ecdysozoa</taxon>
        <taxon>Arthropoda</taxon>
        <taxon>Chelicerata</taxon>
        <taxon>Arachnida</taxon>
        <taxon>Araneae</taxon>
        <taxon>Araneomorphae</taxon>
        <taxon>Entelegynae</taxon>
        <taxon>Araneoidea</taxon>
        <taxon>Araneidae</taxon>
        <taxon>Araneus</taxon>
    </lineage>
</organism>
<protein>
    <submittedName>
        <fullName evidence="2">Uncharacterized protein</fullName>
    </submittedName>
</protein>
<proteinExistence type="predicted"/>
<dbReference type="EMBL" id="BGPR01000115">
    <property type="protein sequence ID" value="GBL95891.1"/>
    <property type="molecule type" value="Genomic_DNA"/>
</dbReference>
<evidence type="ECO:0000256" key="1">
    <source>
        <dbReference type="SAM" id="MobiDB-lite"/>
    </source>
</evidence>
<sequence length="132" mass="14880">MSPVKLVIHGETAPIHLERFAPDRFNFQPIHLRGSFMESPILTTGDCDPHLLLLPPSKRNSPPLSDFRTPPPPRSRSAGSYFGFMTRYSKLITTEVGFPNFFQPEQSCSHRIFALTKVFGAKRSKWLGTVPP</sequence>
<comment type="caution">
    <text evidence="2">The sequence shown here is derived from an EMBL/GenBank/DDBJ whole genome shotgun (WGS) entry which is preliminary data.</text>
</comment>
<dbReference type="AlphaFoldDB" id="A0A4Y2BUF1"/>
<gene>
    <name evidence="2" type="ORF">AVEN_227131_1</name>
</gene>